<evidence type="ECO:0000313" key="3">
    <source>
        <dbReference type="Proteomes" id="UP000282876"/>
    </source>
</evidence>
<evidence type="ECO:0000256" key="1">
    <source>
        <dbReference type="SAM" id="SignalP"/>
    </source>
</evidence>
<dbReference type="AlphaFoldDB" id="A0A437ALU5"/>
<proteinExistence type="predicted"/>
<comment type="caution">
    <text evidence="2">The sequence shown here is derived from an EMBL/GenBank/DDBJ whole genome shotgun (WGS) entry which is preliminary data.</text>
</comment>
<dbReference type="EMBL" id="RCSS01000290">
    <property type="protein sequence ID" value="RVD92165.1"/>
    <property type="molecule type" value="Genomic_DNA"/>
</dbReference>
<organism evidence="2 3">
    <name type="scientific">Tubulinosema ratisbonensis</name>
    <dbReference type="NCBI Taxonomy" id="291195"/>
    <lineage>
        <taxon>Eukaryota</taxon>
        <taxon>Fungi</taxon>
        <taxon>Fungi incertae sedis</taxon>
        <taxon>Microsporidia</taxon>
        <taxon>Tubulinosematoidea</taxon>
        <taxon>Tubulinosematidae</taxon>
        <taxon>Tubulinosema</taxon>
    </lineage>
</organism>
<reference evidence="2 3" key="1">
    <citation type="submission" date="2018-10" db="EMBL/GenBank/DDBJ databases">
        <title>Draft genome sequence of the microsporidian Tubulinosema ratisbonensis.</title>
        <authorList>
            <person name="Polonais V."/>
            <person name="Peyretaillade E."/>
            <person name="Niehus S."/>
            <person name="Wawrzyniak I."/>
            <person name="Franchet A."/>
            <person name="Gaspin C."/>
            <person name="Reichstadt M."/>
            <person name="Belser C."/>
            <person name="Labadie K."/>
            <person name="Delbac F."/>
            <person name="Ferrandon D."/>
        </authorList>
    </citation>
    <scope>NUCLEOTIDE SEQUENCE [LARGE SCALE GENOMIC DNA]</scope>
    <source>
        <strain evidence="2 3">Franzen</strain>
    </source>
</reference>
<protein>
    <submittedName>
        <fullName evidence="2">Uncharacterized protein</fullName>
    </submittedName>
</protein>
<keyword evidence="3" id="KW-1185">Reference proteome</keyword>
<sequence>MILLIFLMQLQCSWSGPNNYTTNSRVYLTNLTPIMCIESLRIIPVMQLYQVPQFNQTNHVSQQAINNPMYNAPNYCVNQVDIVQEQDKLKCFNAFNEHPNIVPELLDPALKKPIDLRFLPVFKKNLIEIIEKKRHFYKKTECDYNSNTIIEFISAKLGYDVIQICGFLVFFNFKTIGFSNLSVNASNDPIDLFQEESKNLLVSISDLESALEKWLELNIKFKTPIEAYRKLKRLYKRSLNENSSNGKAKVKYFTKDIKYQLKTIFDNKD</sequence>
<accession>A0A437ALU5</accession>
<dbReference type="Proteomes" id="UP000282876">
    <property type="component" value="Unassembled WGS sequence"/>
</dbReference>
<gene>
    <name evidence="2" type="ORF">TUBRATIS_13360</name>
</gene>
<evidence type="ECO:0000313" key="2">
    <source>
        <dbReference type="EMBL" id="RVD92165.1"/>
    </source>
</evidence>
<keyword evidence="1" id="KW-0732">Signal</keyword>
<dbReference type="VEuPathDB" id="MicrosporidiaDB:TUBRATIS_13360"/>
<feature type="chain" id="PRO_5019460230" evidence="1">
    <location>
        <begin position="16"/>
        <end position="269"/>
    </location>
</feature>
<feature type="signal peptide" evidence="1">
    <location>
        <begin position="1"/>
        <end position="15"/>
    </location>
</feature>
<name>A0A437ALU5_9MICR</name>